<gene>
    <name evidence="2" type="ORF">BQ4739_LOCUS151</name>
</gene>
<proteinExistence type="predicted"/>
<dbReference type="EMBL" id="FNXT01000003">
    <property type="protein sequence ID" value="SZX59539.1"/>
    <property type="molecule type" value="Genomic_DNA"/>
</dbReference>
<accession>A0A383V496</accession>
<organism evidence="2 3">
    <name type="scientific">Tetradesmus obliquus</name>
    <name type="common">Green alga</name>
    <name type="synonym">Acutodesmus obliquus</name>
    <dbReference type="NCBI Taxonomy" id="3088"/>
    <lineage>
        <taxon>Eukaryota</taxon>
        <taxon>Viridiplantae</taxon>
        <taxon>Chlorophyta</taxon>
        <taxon>core chlorophytes</taxon>
        <taxon>Chlorophyceae</taxon>
        <taxon>CS clade</taxon>
        <taxon>Sphaeropleales</taxon>
        <taxon>Scenedesmaceae</taxon>
        <taxon>Tetradesmus</taxon>
    </lineage>
</organism>
<sequence>MTAQQLASLLLEAVTRRQLLSTWLLQDLPVIEQLSSAQALTVALAAVRSGFWREVLGGEALSKLLHQLQPQHMYELLRAAILEATFAGDGMQGMWCHAGPCVPVSSAASQDPSPGTPGAGAVIKVLCLHEAAEELLREHVEELLLVAAQLGNAGALAVLLKHLPCVAGVEQDSHLQLLETALQLRNSSMAEVAAAQVTLSDVGWEYTSRVLFGLVRSDDRQQLHRVIDVLDSNGVFVSKYRLLLAALQLRRGSLAASLCKKQWALGERQQLDQCAELPRLLRLAVRINRHDAVEGLLQLPEAVHVPDLRRLVLKESRRLKGLQRACSSGDAVLSISPFSVQAPRRQQQQQQSQPAADKIDNKQQLQQELDAAALPVLQEMLAGQFPSSSAHAMLHPGGTAACCTDDLSNEEWEEVWEVHSLLEAALEQLPAAQQQQAWVALLAKSEYVVHVNDHVKVDLLLAAVHAACVSSWTGSLRVLCRAWPAASSRAAYGMAAAAVQLGCLPVLQLLLSMPAVQQLTADQVASLLR</sequence>
<feature type="region of interest" description="Disordered" evidence="1">
    <location>
        <begin position="343"/>
        <end position="362"/>
    </location>
</feature>
<name>A0A383V496_TETOB</name>
<reference evidence="2 3" key="1">
    <citation type="submission" date="2016-10" db="EMBL/GenBank/DDBJ databases">
        <authorList>
            <person name="Cai Z."/>
        </authorList>
    </citation>
    <scope>NUCLEOTIDE SEQUENCE [LARGE SCALE GENOMIC DNA]</scope>
</reference>
<dbReference type="Proteomes" id="UP000256970">
    <property type="component" value="Unassembled WGS sequence"/>
</dbReference>
<feature type="compositionally biased region" description="Low complexity" evidence="1">
    <location>
        <begin position="343"/>
        <end position="356"/>
    </location>
</feature>
<keyword evidence="3" id="KW-1185">Reference proteome</keyword>
<protein>
    <submittedName>
        <fullName evidence="2">Uncharacterized protein</fullName>
    </submittedName>
</protein>
<evidence type="ECO:0000313" key="3">
    <source>
        <dbReference type="Proteomes" id="UP000256970"/>
    </source>
</evidence>
<evidence type="ECO:0000313" key="2">
    <source>
        <dbReference type="EMBL" id="SZX59539.1"/>
    </source>
</evidence>
<dbReference type="AlphaFoldDB" id="A0A383V496"/>
<evidence type="ECO:0000256" key="1">
    <source>
        <dbReference type="SAM" id="MobiDB-lite"/>
    </source>
</evidence>